<feature type="transmembrane region" description="Helical" evidence="6">
    <location>
        <begin position="81"/>
        <end position="100"/>
    </location>
</feature>
<feature type="transmembrane region" description="Helical" evidence="6">
    <location>
        <begin position="359"/>
        <end position="380"/>
    </location>
</feature>
<accession>A0A1G1VEI3</accession>
<dbReference type="PANTHER" id="PTHR11706:SF33">
    <property type="entry name" value="NATURAL RESISTANCE-ASSOCIATED MACROPHAGE PROTEIN 2"/>
    <property type="match status" value="1"/>
</dbReference>
<proteinExistence type="predicted"/>
<feature type="transmembrane region" description="Helical" evidence="6">
    <location>
        <begin position="334"/>
        <end position="353"/>
    </location>
</feature>
<dbReference type="GO" id="GO:0034755">
    <property type="term" value="P:iron ion transmembrane transport"/>
    <property type="evidence" value="ECO:0007669"/>
    <property type="project" value="TreeGrafter"/>
</dbReference>
<gene>
    <name evidence="7" type="ORF">A3A77_03575</name>
</gene>
<dbReference type="GO" id="GO:0005384">
    <property type="term" value="F:manganese ion transmembrane transporter activity"/>
    <property type="evidence" value="ECO:0007669"/>
    <property type="project" value="TreeGrafter"/>
</dbReference>
<evidence type="ECO:0000256" key="4">
    <source>
        <dbReference type="ARBA" id="ARBA00022989"/>
    </source>
</evidence>
<dbReference type="GO" id="GO:0015086">
    <property type="term" value="F:cadmium ion transmembrane transporter activity"/>
    <property type="evidence" value="ECO:0007669"/>
    <property type="project" value="TreeGrafter"/>
</dbReference>
<keyword evidence="3 6" id="KW-0812">Transmembrane</keyword>
<keyword evidence="5 6" id="KW-0472">Membrane</keyword>
<evidence type="ECO:0000256" key="6">
    <source>
        <dbReference type="SAM" id="Phobius"/>
    </source>
</evidence>
<feature type="transmembrane region" description="Helical" evidence="6">
    <location>
        <begin position="147"/>
        <end position="165"/>
    </location>
</feature>
<sequence length="421" mass="46086">MKKAVKYWQNLGPGLTTGAADDDPSGIATYSQTGAKFGFQFLWLAPLTFPFMAIVQEMCARIGLVTGQGLAANIRTHFPRWVLYLCTFLLFSANSFNIGADLGAMAKSMQLLFPSLNFAILVLFFAVFCLVLQIFMSYKQYSKYLKWLTLVLLSYVLVAFNVPNLDWSSILKNTLVPSLSFSKDHILIIAAILGTTISPYLFFWQTSQEIEEEILMGKVSRRERNGTSANQIKKMRTDVFSGMFFSNLVMYFIIIAAAATLFVNGITNIATASDAAEALRPIAGDRAYLFFTIGIIGTGLLAIPILAGSASYAMSESFGWKFGLYRKLKEASSFYGMIVLSVVIGLAINLLGFDPIKALIYSAVFNGLVAPVVLIMILLLSSNKNIMGEHANSLPAKLIGWAITIIMLVVGAATIISLLGF</sequence>
<keyword evidence="4 6" id="KW-1133">Transmembrane helix</keyword>
<feature type="transmembrane region" description="Helical" evidence="6">
    <location>
        <begin position="185"/>
        <end position="204"/>
    </location>
</feature>
<evidence type="ECO:0000256" key="3">
    <source>
        <dbReference type="ARBA" id="ARBA00022692"/>
    </source>
</evidence>
<dbReference type="AlphaFoldDB" id="A0A1G1VEI3"/>
<dbReference type="EMBL" id="MHCC01000008">
    <property type="protein sequence ID" value="OGY13850.1"/>
    <property type="molecule type" value="Genomic_DNA"/>
</dbReference>
<evidence type="ECO:0000313" key="7">
    <source>
        <dbReference type="EMBL" id="OGY13850.1"/>
    </source>
</evidence>
<dbReference type="Proteomes" id="UP000178659">
    <property type="component" value="Unassembled WGS sequence"/>
</dbReference>
<comment type="subcellular location">
    <subcellularLocation>
        <location evidence="1">Membrane</location>
        <topology evidence="1">Multi-pass membrane protein</topology>
    </subcellularLocation>
</comment>
<feature type="transmembrane region" description="Helical" evidence="6">
    <location>
        <begin position="401"/>
        <end position="420"/>
    </location>
</feature>
<dbReference type="NCBIfam" id="NF037982">
    <property type="entry name" value="Nramp_1"/>
    <property type="match status" value="1"/>
</dbReference>
<keyword evidence="2" id="KW-0813">Transport</keyword>
<dbReference type="GO" id="GO:0005886">
    <property type="term" value="C:plasma membrane"/>
    <property type="evidence" value="ECO:0007669"/>
    <property type="project" value="TreeGrafter"/>
</dbReference>
<reference evidence="7 8" key="1">
    <citation type="journal article" date="2016" name="Nat. Commun.">
        <title>Thousands of microbial genomes shed light on interconnected biogeochemical processes in an aquifer system.</title>
        <authorList>
            <person name="Anantharaman K."/>
            <person name="Brown C.T."/>
            <person name="Hug L.A."/>
            <person name="Sharon I."/>
            <person name="Castelle C.J."/>
            <person name="Probst A.J."/>
            <person name="Thomas B.C."/>
            <person name="Singh A."/>
            <person name="Wilkins M.J."/>
            <person name="Karaoz U."/>
            <person name="Brodie E.L."/>
            <person name="Williams K.H."/>
            <person name="Hubbard S.S."/>
            <person name="Banfield J.F."/>
        </authorList>
    </citation>
    <scope>NUCLEOTIDE SEQUENCE [LARGE SCALE GENOMIC DNA]</scope>
</reference>
<dbReference type="InterPro" id="IPR001046">
    <property type="entry name" value="NRAMP_fam"/>
</dbReference>
<evidence type="ECO:0000313" key="8">
    <source>
        <dbReference type="Proteomes" id="UP000178659"/>
    </source>
</evidence>
<comment type="caution">
    <text evidence="7">The sequence shown here is derived from an EMBL/GenBank/DDBJ whole genome shotgun (WGS) entry which is preliminary data.</text>
</comment>
<organism evidence="7 8">
    <name type="scientific">Candidatus Blackburnbacteria bacterium RIFCSPLOWO2_01_FULL_40_20</name>
    <dbReference type="NCBI Taxonomy" id="1797519"/>
    <lineage>
        <taxon>Bacteria</taxon>
        <taxon>Candidatus Blackburniibacteriota</taxon>
    </lineage>
</organism>
<dbReference type="Pfam" id="PF01566">
    <property type="entry name" value="Nramp"/>
    <property type="match status" value="1"/>
</dbReference>
<feature type="transmembrane region" description="Helical" evidence="6">
    <location>
        <begin position="287"/>
        <end position="313"/>
    </location>
</feature>
<feature type="transmembrane region" description="Helical" evidence="6">
    <location>
        <begin position="112"/>
        <end position="135"/>
    </location>
</feature>
<dbReference type="PANTHER" id="PTHR11706">
    <property type="entry name" value="SOLUTE CARRIER PROTEIN FAMILY 11 MEMBER"/>
    <property type="match status" value="1"/>
</dbReference>
<name>A0A1G1VEI3_9BACT</name>
<evidence type="ECO:0000256" key="2">
    <source>
        <dbReference type="ARBA" id="ARBA00022448"/>
    </source>
</evidence>
<feature type="transmembrane region" description="Helical" evidence="6">
    <location>
        <begin position="244"/>
        <end position="267"/>
    </location>
</feature>
<evidence type="ECO:0000256" key="1">
    <source>
        <dbReference type="ARBA" id="ARBA00004141"/>
    </source>
</evidence>
<evidence type="ECO:0000256" key="5">
    <source>
        <dbReference type="ARBA" id="ARBA00023136"/>
    </source>
</evidence>
<protein>
    <submittedName>
        <fullName evidence="7">Iron transporter</fullName>
    </submittedName>
</protein>